<dbReference type="Proteomes" id="UP000095287">
    <property type="component" value="Unplaced"/>
</dbReference>
<organism evidence="2 3">
    <name type="scientific">Steinernema glaseri</name>
    <dbReference type="NCBI Taxonomy" id="37863"/>
    <lineage>
        <taxon>Eukaryota</taxon>
        <taxon>Metazoa</taxon>
        <taxon>Ecdysozoa</taxon>
        <taxon>Nematoda</taxon>
        <taxon>Chromadorea</taxon>
        <taxon>Rhabditida</taxon>
        <taxon>Tylenchina</taxon>
        <taxon>Panagrolaimomorpha</taxon>
        <taxon>Strongyloidoidea</taxon>
        <taxon>Steinernematidae</taxon>
        <taxon>Steinernema</taxon>
    </lineage>
</organism>
<evidence type="ECO:0000313" key="2">
    <source>
        <dbReference type="Proteomes" id="UP000095287"/>
    </source>
</evidence>
<dbReference type="WBParaSite" id="L893_g11091.t1">
    <property type="protein sequence ID" value="L893_g11091.t1"/>
    <property type="gene ID" value="L893_g11091"/>
</dbReference>
<name>A0A1I7XZL8_9BILA</name>
<protein>
    <submittedName>
        <fullName evidence="3">Organ specific protein</fullName>
    </submittedName>
</protein>
<accession>A0A1I7XZL8</accession>
<keyword evidence="1" id="KW-0732">Signal</keyword>
<proteinExistence type="predicted"/>
<reference evidence="3" key="1">
    <citation type="submission" date="2016-11" db="UniProtKB">
        <authorList>
            <consortium name="WormBaseParasite"/>
        </authorList>
    </citation>
    <scope>IDENTIFICATION</scope>
</reference>
<evidence type="ECO:0000313" key="3">
    <source>
        <dbReference type="WBParaSite" id="L893_g11091.t1"/>
    </source>
</evidence>
<dbReference type="AlphaFoldDB" id="A0A1I7XZL8"/>
<sequence>MYRMVTLLALVTSGGFGGNVDPKPSDRHLNGHNVRWFKIQDVADSVASLAPVLAKGGDMATEKPIGSSFKEFPSDEIKKPGNRGIVDFNIDSLDIDDKAGRPDKVATSSEDSFEVKKPKRPTTSVLGQQNPQILNLEAVDKKKDKGQKVPVSVPINSGGYKLSMGAPDQTLESFAPQFVL</sequence>
<keyword evidence="2" id="KW-1185">Reference proteome</keyword>
<feature type="signal peptide" evidence="1">
    <location>
        <begin position="1"/>
        <end position="17"/>
    </location>
</feature>
<evidence type="ECO:0000256" key="1">
    <source>
        <dbReference type="SAM" id="SignalP"/>
    </source>
</evidence>
<feature type="chain" id="PRO_5009311538" evidence="1">
    <location>
        <begin position="18"/>
        <end position="180"/>
    </location>
</feature>